<organism evidence="1 2">
    <name type="scientific">Pseudooceanicola nanhaiensis</name>
    <dbReference type="NCBI Taxonomy" id="375761"/>
    <lineage>
        <taxon>Bacteria</taxon>
        <taxon>Pseudomonadati</taxon>
        <taxon>Pseudomonadota</taxon>
        <taxon>Alphaproteobacteria</taxon>
        <taxon>Rhodobacterales</taxon>
        <taxon>Paracoccaceae</taxon>
        <taxon>Pseudooceanicola</taxon>
    </lineage>
</organism>
<reference evidence="1" key="2">
    <citation type="submission" date="2020-09" db="EMBL/GenBank/DDBJ databases">
        <authorList>
            <person name="Sun Q."/>
            <person name="Zhou Y."/>
        </authorList>
    </citation>
    <scope>NUCLEOTIDE SEQUENCE</scope>
    <source>
        <strain evidence="1">CGMCC 1.6293</strain>
    </source>
</reference>
<protein>
    <submittedName>
        <fullName evidence="1">Uncharacterized protein</fullName>
    </submittedName>
</protein>
<sequence length="93" mass="9868">MSTSVSSLAAADMPLALRAASAPVTAPSTAQVPGKRPILISPVSGPLPSGVDPMALFDSLLVSVDIRGPQILRSSRYAAQIYQEMQRLLMRLY</sequence>
<accession>A0A917SUM2</accession>
<comment type="caution">
    <text evidence="1">The sequence shown here is derived from an EMBL/GenBank/DDBJ whole genome shotgun (WGS) entry which is preliminary data.</text>
</comment>
<reference evidence="1" key="1">
    <citation type="journal article" date="2014" name="Int. J. Syst. Evol. Microbiol.">
        <title>Complete genome sequence of Corynebacterium casei LMG S-19264T (=DSM 44701T), isolated from a smear-ripened cheese.</title>
        <authorList>
            <consortium name="US DOE Joint Genome Institute (JGI-PGF)"/>
            <person name="Walter F."/>
            <person name="Albersmeier A."/>
            <person name="Kalinowski J."/>
            <person name="Ruckert C."/>
        </authorList>
    </citation>
    <scope>NUCLEOTIDE SEQUENCE</scope>
    <source>
        <strain evidence="1">CGMCC 1.6293</strain>
    </source>
</reference>
<dbReference type="AlphaFoldDB" id="A0A917SUM2"/>
<dbReference type="Proteomes" id="UP000649829">
    <property type="component" value="Unassembled WGS sequence"/>
</dbReference>
<proteinExistence type="predicted"/>
<dbReference type="RefSeq" id="WP_028288020.1">
    <property type="nucleotide sequence ID" value="NZ_BMLF01000001.1"/>
</dbReference>
<evidence type="ECO:0000313" key="1">
    <source>
        <dbReference type="EMBL" id="GGL98545.1"/>
    </source>
</evidence>
<keyword evidence="2" id="KW-1185">Reference proteome</keyword>
<gene>
    <name evidence="1" type="ORF">GCM10011534_20670</name>
</gene>
<name>A0A917SUM2_9RHOB</name>
<evidence type="ECO:0000313" key="2">
    <source>
        <dbReference type="Proteomes" id="UP000649829"/>
    </source>
</evidence>
<dbReference type="EMBL" id="BMLF01000001">
    <property type="protein sequence ID" value="GGL98545.1"/>
    <property type="molecule type" value="Genomic_DNA"/>
</dbReference>